<accession>A0ABT1DJL5</accession>
<evidence type="ECO:0000313" key="3">
    <source>
        <dbReference type="EMBL" id="MCO8270261.1"/>
    </source>
</evidence>
<evidence type="ECO:0000313" key="4">
    <source>
        <dbReference type="Proteomes" id="UP001523369"/>
    </source>
</evidence>
<evidence type="ECO:0000256" key="2">
    <source>
        <dbReference type="SAM" id="Phobius"/>
    </source>
</evidence>
<dbReference type="InterPro" id="IPR009339">
    <property type="entry name" value="DUF998"/>
</dbReference>
<name>A0ABT1DJL5_9ACTN</name>
<feature type="transmembrane region" description="Helical" evidence="2">
    <location>
        <begin position="82"/>
        <end position="101"/>
    </location>
</feature>
<dbReference type="Proteomes" id="UP001523369">
    <property type="component" value="Unassembled WGS sequence"/>
</dbReference>
<reference evidence="3 4" key="1">
    <citation type="submission" date="2022-06" db="EMBL/GenBank/DDBJ databases">
        <title>New Species of the Genus Actinoplanes, ActinopZanes ferrugineus.</title>
        <authorList>
            <person name="Ding P."/>
        </authorList>
    </citation>
    <scope>NUCLEOTIDE SEQUENCE [LARGE SCALE GENOMIC DNA]</scope>
    <source>
        <strain evidence="3 4">TRM88003</strain>
    </source>
</reference>
<protein>
    <submittedName>
        <fullName evidence="3">DUF998 domain-containing protein</fullName>
    </submittedName>
</protein>
<feature type="compositionally biased region" description="Low complexity" evidence="1">
    <location>
        <begin position="227"/>
        <end position="240"/>
    </location>
</feature>
<sequence length="240" mass="24244">MVPLRVGRVLALACVLGALQMIVFTTVAGLTRPGYDPSRNWISQLSLGPGGWLADLNLALCGLWLMIGAVGLRPVFGHRGRWAVGLVAWCGACLVVLAVVPTDAGIGYPPGVPATHTTVGLVHQMVAVVLGVAGTAAAALLGRAARRPYAGMVVALVMAVTFVAASVLVVLDDAGVLPGNPSGLLERVALFAGLAWIAVVALEATINGAPSDSSARAPGRVSESETADAATETAPAASAR</sequence>
<keyword evidence="2" id="KW-0472">Membrane</keyword>
<feature type="transmembrane region" description="Helical" evidence="2">
    <location>
        <begin position="121"/>
        <end position="142"/>
    </location>
</feature>
<dbReference type="EMBL" id="JAMYJR010000003">
    <property type="protein sequence ID" value="MCO8270261.1"/>
    <property type="molecule type" value="Genomic_DNA"/>
</dbReference>
<feature type="transmembrane region" description="Helical" evidence="2">
    <location>
        <begin position="188"/>
        <end position="206"/>
    </location>
</feature>
<keyword evidence="4" id="KW-1185">Reference proteome</keyword>
<keyword evidence="2" id="KW-0812">Transmembrane</keyword>
<dbReference type="Pfam" id="PF06197">
    <property type="entry name" value="DUF998"/>
    <property type="match status" value="1"/>
</dbReference>
<feature type="region of interest" description="Disordered" evidence="1">
    <location>
        <begin position="210"/>
        <end position="240"/>
    </location>
</feature>
<keyword evidence="2" id="KW-1133">Transmembrane helix</keyword>
<proteinExistence type="predicted"/>
<comment type="caution">
    <text evidence="3">The sequence shown here is derived from an EMBL/GenBank/DDBJ whole genome shotgun (WGS) entry which is preliminary data.</text>
</comment>
<gene>
    <name evidence="3" type="ORF">M1L60_06590</name>
</gene>
<dbReference type="RefSeq" id="WP_253236378.1">
    <property type="nucleotide sequence ID" value="NZ_JAMYJR010000003.1"/>
</dbReference>
<feature type="transmembrane region" description="Helical" evidence="2">
    <location>
        <begin position="149"/>
        <end position="168"/>
    </location>
</feature>
<feature type="transmembrane region" description="Helical" evidence="2">
    <location>
        <begin position="52"/>
        <end position="70"/>
    </location>
</feature>
<evidence type="ECO:0000256" key="1">
    <source>
        <dbReference type="SAM" id="MobiDB-lite"/>
    </source>
</evidence>
<organism evidence="3 4">
    <name type="scientific">Paractinoplanes aksuensis</name>
    <dbReference type="NCBI Taxonomy" id="2939490"/>
    <lineage>
        <taxon>Bacteria</taxon>
        <taxon>Bacillati</taxon>
        <taxon>Actinomycetota</taxon>
        <taxon>Actinomycetes</taxon>
        <taxon>Micromonosporales</taxon>
        <taxon>Micromonosporaceae</taxon>
        <taxon>Paractinoplanes</taxon>
    </lineage>
</organism>